<evidence type="ECO:0000313" key="4">
    <source>
        <dbReference type="Proteomes" id="UP000813461"/>
    </source>
</evidence>
<name>A0A8K0W2T9_9PLEO</name>
<feature type="transmembrane region" description="Helical" evidence="2">
    <location>
        <begin position="74"/>
        <end position="97"/>
    </location>
</feature>
<dbReference type="Pfam" id="PF11374">
    <property type="entry name" value="DUF3176"/>
    <property type="match status" value="1"/>
</dbReference>
<keyword evidence="4" id="KW-1185">Reference proteome</keyword>
<reference evidence="3" key="1">
    <citation type="journal article" date="2021" name="Nat. Commun.">
        <title>Genetic determinants of endophytism in the Arabidopsis root mycobiome.</title>
        <authorList>
            <person name="Mesny F."/>
            <person name="Miyauchi S."/>
            <person name="Thiergart T."/>
            <person name="Pickel B."/>
            <person name="Atanasova L."/>
            <person name="Karlsson M."/>
            <person name="Huettel B."/>
            <person name="Barry K.W."/>
            <person name="Haridas S."/>
            <person name="Chen C."/>
            <person name="Bauer D."/>
            <person name="Andreopoulos W."/>
            <person name="Pangilinan J."/>
            <person name="LaButti K."/>
            <person name="Riley R."/>
            <person name="Lipzen A."/>
            <person name="Clum A."/>
            <person name="Drula E."/>
            <person name="Henrissat B."/>
            <person name="Kohler A."/>
            <person name="Grigoriev I.V."/>
            <person name="Martin F.M."/>
            <person name="Hacquard S."/>
        </authorList>
    </citation>
    <scope>NUCLEOTIDE SEQUENCE</scope>
    <source>
        <strain evidence="3">MPI-SDFR-AT-0120</strain>
    </source>
</reference>
<organism evidence="3 4">
    <name type="scientific">Paraphoma chrysanthemicola</name>
    <dbReference type="NCBI Taxonomy" id="798071"/>
    <lineage>
        <taxon>Eukaryota</taxon>
        <taxon>Fungi</taxon>
        <taxon>Dikarya</taxon>
        <taxon>Ascomycota</taxon>
        <taxon>Pezizomycotina</taxon>
        <taxon>Dothideomycetes</taxon>
        <taxon>Pleosporomycetidae</taxon>
        <taxon>Pleosporales</taxon>
        <taxon>Pleosporineae</taxon>
        <taxon>Phaeosphaeriaceae</taxon>
        <taxon>Paraphoma</taxon>
    </lineage>
</organism>
<evidence type="ECO:0000256" key="1">
    <source>
        <dbReference type="SAM" id="MobiDB-lite"/>
    </source>
</evidence>
<proteinExistence type="predicted"/>
<keyword evidence="2" id="KW-0472">Membrane</keyword>
<keyword evidence="2" id="KW-1133">Transmembrane helix</keyword>
<feature type="transmembrane region" description="Helical" evidence="2">
    <location>
        <begin position="469"/>
        <end position="494"/>
    </location>
</feature>
<dbReference type="PANTHER" id="PTHR37576:SF2">
    <property type="entry name" value="DEFECT AT LOW TEMPERATURE PROTEIN 1"/>
    <property type="match status" value="1"/>
</dbReference>
<dbReference type="PANTHER" id="PTHR37576">
    <property type="entry name" value="DEFECT AT LOW TEMPERATURE PROTEIN 1"/>
    <property type="match status" value="1"/>
</dbReference>
<feature type="transmembrane region" description="Helical" evidence="2">
    <location>
        <begin position="34"/>
        <end position="54"/>
    </location>
</feature>
<accession>A0A8K0W2T9</accession>
<dbReference type="OrthoDB" id="5357734at2759"/>
<gene>
    <name evidence="3" type="ORF">FB567DRAFT_163310</name>
</gene>
<dbReference type="EMBL" id="JAGMVJ010000002">
    <property type="protein sequence ID" value="KAH7093092.1"/>
    <property type="molecule type" value="Genomic_DNA"/>
</dbReference>
<feature type="region of interest" description="Disordered" evidence="1">
    <location>
        <begin position="1"/>
        <end position="21"/>
    </location>
</feature>
<dbReference type="InterPro" id="IPR021514">
    <property type="entry name" value="DUF3176"/>
</dbReference>
<keyword evidence="2" id="KW-0812">Transmembrane</keyword>
<protein>
    <submittedName>
        <fullName evidence="3">Uncharacterized protein</fullName>
    </submittedName>
</protein>
<dbReference type="AlphaFoldDB" id="A0A8K0W2T9"/>
<evidence type="ECO:0000313" key="3">
    <source>
        <dbReference type="EMBL" id="KAH7093092.1"/>
    </source>
</evidence>
<comment type="caution">
    <text evidence="3">The sequence shown here is derived from an EMBL/GenBank/DDBJ whole genome shotgun (WGS) entry which is preliminary data.</text>
</comment>
<dbReference type="Proteomes" id="UP000813461">
    <property type="component" value="Unassembled WGS sequence"/>
</dbReference>
<sequence length="575" mass="64257">MDSTTQNLKESDPGPSGRPTSLWRTGVWRRLPRTGMLALLATVVAVIFMVQIIIMSDEQPIRRWRFQPTVFLSITYTVANIALQYALARAITIAWWTKALKGDAKVRDLHNIWAFGSGFWDILASGRSFNFVALAGLAVTLVPINGPLLQRSSIVKEQTRVELKNLTVPVALELPVGYTGAITARLSNRPTSLSKPFSDILKQYSNRLPMNVTNSNCDGTCKGELLGAGYDIKCQNESMPFVIDLSEPLANPGTRYDISPFESNFSYVEENNAVINFTVTFKTKSTCDDDWTVSSCTLRPATIRYPILFTNDTISLDPAFSWKTDQTERLRPPTNVPAYRGPTTHGGMWLYLDTLYNSGMYAGWDGVTGWKSGTTGTTAFRYINNLGIMNEDSVKGGCDISFFDPTSDVMDTVREIAFRTALFVPLDNLNQQDSQSALRNISREDWNKTYMQQILVQQTRTEVVYRSQYLFLAIAVALTMFAMLCVLNLSLGWWHLGREVSMSPIEIAKAFAAPVLENASSNAQASTILKEVGNEKLRYGATWENEDASSDMSVALLRFDRPERSERLREGQMLG</sequence>
<evidence type="ECO:0000256" key="2">
    <source>
        <dbReference type="SAM" id="Phobius"/>
    </source>
</evidence>